<sequence length="112" mass="12538">MKYALLALLLTSSSQLFASTSKTSYFTVDKVRVSANTGNLYLDPVENPQHLNTTCSSKSMYAMHKDDEMFHIMYSLALSAAQSKQKVRVWLSTAANDCLSSYQRIRLIGADF</sequence>
<dbReference type="Proteomes" id="UP000291338">
    <property type="component" value="Unassembled WGS sequence"/>
</dbReference>
<dbReference type="RefSeq" id="WP_130256036.1">
    <property type="nucleotide sequence ID" value="NZ_PPSX01000047.1"/>
</dbReference>
<feature type="chain" id="PRO_5020700174" evidence="1">
    <location>
        <begin position="19"/>
        <end position="112"/>
    </location>
</feature>
<dbReference type="EMBL" id="PPSX01000047">
    <property type="protein sequence ID" value="RZQ52625.1"/>
    <property type="molecule type" value="Genomic_DNA"/>
</dbReference>
<organism evidence="2 3">
    <name type="scientific">Pseudoalteromonas phenolica</name>
    <dbReference type="NCBI Taxonomy" id="161398"/>
    <lineage>
        <taxon>Bacteria</taxon>
        <taxon>Pseudomonadati</taxon>
        <taxon>Pseudomonadota</taxon>
        <taxon>Gammaproteobacteria</taxon>
        <taxon>Alteromonadales</taxon>
        <taxon>Pseudoalteromonadaceae</taxon>
        <taxon>Pseudoalteromonas</taxon>
    </lineage>
</organism>
<name>A0A4Q7ILS3_9GAMM</name>
<feature type="signal peptide" evidence="1">
    <location>
        <begin position="1"/>
        <end position="18"/>
    </location>
</feature>
<evidence type="ECO:0000256" key="1">
    <source>
        <dbReference type="SAM" id="SignalP"/>
    </source>
</evidence>
<keyword evidence="1" id="KW-0732">Signal</keyword>
<protein>
    <submittedName>
        <fullName evidence="2">Uncharacterized protein</fullName>
    </submittedName>
</protein>
<dbReference type="AlphaFoldDB" id="A0A4Q7ILS3"/>
<comment type="caution">
    <text evidence="2">The sequence shown here is derived from an EMBL/GenBank/DDBJ whole genome shotgun (WGS) entry which is preliminary data.</text>
</comment>
<reference evidence="2 3" key="1">
    <citation type="submission" date="2018-01" db="EMBL/GenBank/DDBJ databases">
        <title>Co-occurrence of chitin degradation, pigmentation and bioactivity in marine Pseudoalteromonas.</title>
        <authorList>
            <person name="Paulsen S."/>
            <person name="Gram L."/>
            <person name="Machado H."/>
        </authorList>
    </citation>
    <scope>NUCLEOTIDE SEQUENCE [LARGE SCALE GENOMIC DNA]</scope>
    <source>
        <strain evidence="2 3">S3898</strain>
    </source>
</reference>
<evidence type="ECO:0000313" key="2">
    <source>
        <dbReference type="EMBL" id="RZQ52625.1"/>
    </source>
</evidence>
<gene>
    <name evidence="2" type="ORF">C1E23_13270</name>
</gene>
<evidence type="ECO:0000313" key="3">
    <source>
        <dbReference type="Proteomes" id="UP000291338"/>
    </source>
</evidence>
<accession>A0A4Q7ILS3</accession>
<proteinExistence type="predicted"/>